<sequence>MTAMAEAFVPAAPGQLPATAQLRDSPRNALLVGGVTTFLFFVVLGGWAALTQLDAAAFGQGQVTVAGNRQVVQNRNGGNVEAIAVREGQHVRAGQVLVRLSAAEAVAGERALASTVIDLQAQRARLQAEIEGGSIRWPAEFAVANVADRMLIERAQRLQLAQQRARRALLSATQGVLGRQQGQITEQRRGFDAQVDATSVQRASLQAQLESTRRLADQGVVSRNSVRALERSIAELGGSNADYVARNAALGQQIAGTQQQAAEAARKATDDAAALLRDTQFRLNEALPRLAAARDQLERTLVRAPVAGRVVNLRLFSPGAVVQPGQEILEIVPDAAPLVVSARFAPEDIDGVQAGREAGVKLLSLHERDLPILTGTIRTVSADSVRDQATGTSFFTAELVVPDSQVAMLRRIRGADTGIRPGVPVQVTVKLRARTALQYFLDPVTEATSHSFHER</sequence>
<comment type="similarity">
    <text evidence="2 9">Belongs to the membrane fusion protein (MFP) (TC 8.A.1) family.</text>
</comment>
<keyword evidence="3 9" id="KW-0813">Transport</keyword>
<evidence type="ECO:0000256" key="1">
    <source>
        <dbReference type="ARBA" id="ARBA00004377"/>
    </source>
</evidence>
<evidence type="ECO:0000256" key="3">
    <source>
        <dbReference type="ARBA" id="ARBA00022448"/>
    </source>
</evidence>
<gene>
    <name evidence="12" type="ORF">JAO74_03590</name>
</gene>
<evidence type="ECO:0000259" key="11">
    <source>
        <dbReference type="Pfam" id="PF26002"/>
    </source>
</evidence>
<dbReference type="InterPro" id="IPR050739">
    <property type="entry name" value="MFP"/>
</dbReference>
<comment type="subcellular location">
    <subcellularLocation>
        <location evidence="1 9">Cell inner membrane</location>
        <topology evidence="1 9">Single-pass membrane protein</topology>
    </subcellularLocation>
</comment>
<reference evidence="13" key="1">
    <citation type="submission" date="2020-12" db="EMBL/GenBank/DDBJ databases">
        <title>Hymenobacter sp.</title>
        <authorList>
            <person name="Kim M.K."/>
        </authorList>
    </citation>
    <scope>NUCLEOTIDE SEQUENCE [LARGE SCALE GENOMIC DNA]</scope>
    <source>
        <strain evidence="13">BT553</strain>
    </source>
</reference>
<keyword evidence="13" id="KW-1185">Reference proteome</keyword>
<evidence type="ECO:0000313" key="13">
    <source>
        <dbReference type="Proteomes" id="UP000640426"/>
    </source>
</evidence>
<keyword evidence="8 9" id="KW-0472">Membrane</keyword>
<dbReference type="Proteomes" id="UP000640426">
    <property type="component" value="Unassembled WGS sequence"/>
</dbReference>
<dbReference type="Pfam" id="PF25994">
    <property type="entry name" value="HH_AprE"/>
    <property type="match status" value="1"/>
</dbReference>
<keyword evidence="6 9" id="KW-0812">Transmembrane</keyword>
<evidence type="ECO:0000259" key="10">
    <source>
        <dbReference type="Pfam" id="PF25994"/>
    </source>
</evidence>
<feature type="domain" description="AprE-like long alpha-helical hairpin" evidence="10">
    <location>
        <begin position="107"/>
        <end position="296"/>
    </location>
</feature>
<dbReference type="Gene3D" id="2.40.30.170">
    <property type="match status" value="1"/>
</dbReference>
<protein>
    <recommendedName>
        <fullName evidence="9">Membrane fusion protein (MFP) family protein</fullName>
    </recommendedName>
</protein>
<dbReference type="Gene3D" id="2.40.50.100">
    <property type="match status" value="2"/>
</dbReference>
<evidence type="ECO:0000256" key="8">
    <source>
        <dbReference type="ARBA" id="ARBA00023136"/>
    </source>
</evidence>
<evidence type="ECO:0000256" key="5">
    <source>
        <dbReference type="ARBA" id="ARBA00022519"/>
    </source>
</evidence>
<accession>A0ABS0XMB4</accession>
<dbReference type="RefSeq" id="WP_199035258.1">
    <property type="nucleotide sequence ID" value="NZ_JAELXS010000002.1"/>
</dbReference>
<proteinExistence type="inferred from homology"/>
<evidence type="ECO:0000313" key="12">
    <source>
        <dbReference type="EMBL" id="MBJ6120873.1"/>
    </source>
</evidence>
<dbReference type="PANTHER" id="PTHR30386:SF17">
    <property type="entry name" value="ALKALINE PROTEASE SECRETION PROTEIN APRE"/>
    <property type="match status" value="1"/>
</dbReference>
<dbReference type="InterPro" id="IPR010129">
    <property type="entry name" value="T1SS_HlyD"/>
</dbReference>
<dbReference type="InterPro" id="IPR058781">
    <property type="entry name" value="HH_AprE-like"/>
</dbReference>
<evidence type="ECO:0000256" key="9">
    <source>
        <dbReference type="RuleBase" id="RU365093"/>
    </source>
</evidence>
<keyword evidence="4 9" id="KW-1003">Cell membrane</keyword>
<name>A0ABS0XMB4_9SPHN</name>
<dbReference type="PANTHER" id="PTHR30386">
    <property type="entry name" value="MEMBRANE FUSION SUBUNIT OF EMRAB-TOLC MULTIDRUG EFFLUX PUMP"/>
    <property type="match status" value="1"/>
</dbReference>
<keyword evidence="7 9" id="KW-1133">Transmembrane helix</keyword>
<dbReference type="PRINTS" id="PR01490">
    <property type="entry name" value="RTXTOXIND"/>
</dbReference>
<dbReference type="NCBIfam" id="TIGR01843">
    <property type="entry name" value="type_I_hlyD"/>
    <property type="match status" value="1"/>
</dbReference>
<evidence type="ECO:0000256" key="4">
    <source>
        <dbReference type="ARBA" id="ARBA00022475"/>
    </source>
</evidence>
<dbReference type="EMBL" id="JAELXS010000002">
    <property type="protein sequence ID" value="MBJ6120873.1"/>
    <property type="molecule type" value="Genomic_DNA"/>
</dbReference>
<evidence type="ECO:0000256" key="6">
    <source>
        <dbReference type="ARBA" id="ARBA00022692"/>
    </source>
</evidence>
<comment type="caution">
    <text evidence="12">The sequence shown here is derived from an EMBL/GenBank/DDBJ whole genome shotgun (WGS) entry which is preliminary data.</text>
</comment>
<evidence type="ECO:0000256" key="2">
    <source>
        <dbReference type="ARBA" id="ARBA00009477"/>
    </source>
</evidence>
<keyword evidence="5 9" id="KW-0997">Cell inner membrane</keyword>
<feature type="domain" description="AprE-like beta-barrel" evidence="11">
    <location>
        <begin position="338"/>
        <end position="431"/>
    </location>
</feature>
<evidence type="ECO:0000256" key="7">
    <source>
        <dbReference type="ARBA" id="ARBA00022989"/>
    </source>
</evidence>
<dbReference type="Pfam" id="PF26002">
    <property type="entry name" value="Beta-barrel_AprE"/>
    <property type="match status" value="1"/>
</dbReference>
<feature type="transmembrane region" description="Helical" evidence="9">
    <location>
        <begin position="29"/>
        <end position="50"/>
    </location>
</feature>
<dbReference type="InterPro" id="IPR058982">
    <property type="entry name" value="Beta-barrel_AprE"/>
</dbReference>
<dbReference type="Gene3D" id="1.10.287.470">
    <property type="entry name" value="Helix hairpin bin"/>
    <property type="match status" value="1"/>
</dbReference>
<organism evidence="12 13">
    <name type="scientific">Sphingomonas mollis</name>
    <dbReference type="NCBI Taxonomy" id="2795726"/>
    <lineage>
        <taxon>Bacteria</taxon>
        <taxon>Pseudomonadati</taxon>
        <taxon>Pseudomonadota</taxon>
        <taxon>Alphaproteobacteria</taxon>
        <taxon>Sphingomonadales</taxon>
        <taxon>Sphingomonadaceae</taxon>
        <taxon>Sphingomonas</taxon>
    </lineage>
</organism>